<dbReference type="STRING" id="1817758.A2150_07495"/>
<dbReference type="Gene3D" id="1.20.1250.20">
    <property type="entry name" value="MFS general substrate transporter like domains"/>
    <property type="match status" value="1"/>
</dbReference>
<keyword evidence="5" id="KW-0534">Nitrate assimilation</keyword>
<feature type="transmembrane region" description="Helical" evidence="7">
    <location>
        <begin position="363"/>
        <end position="382"/>
    </location>
</feature>
<evidence type="ECO:0000256" key="1">
    <source>
        <dbReference type="ARBA" id="ARBA00004141"/>
    </source>
</evidence>
<feature type="transmembrane region" description="Helical" evidence="7">
    <location>
        <begin position="20"/>
        <end position="39"/>
    </location>
</feature>
<reference evidence="9 10" key="1">
    <citation type="journal article" date="2016" name="Nat. Commun.">
        <title>Thousands of microbial genomes shed light on interconnected biogeochemical processes in an aquifer system.</title>
        <authorList>
            <person name="Anantharaman K."/>
            <person name="Brown C.T."/>
            <person name="Hug L.A."/>
            <person name="Sharon I."/>
            <person name="Castelle C.J."/>
            <person name="Probst A.J."/>
            <person name="Thomas B.C."/>
            <person name="Singh A."/>
            <person name="Wilkins M.J."/>
            <person name="Karaoz U."/>
            <person name="Brodie E.L."/>
            <person name="Williams K.H."/>
            <person name="Hubbard S.S."/>
            <person name="Banfield J.F."/>
        </authorList>
    </citation>
    <scope>NUCLEOTIDE SEQUENCE [LARGE SCALE GENOMIC DNA]</scope>
</reference>
<evidence type="ECO:0000259" key="8">
    <source>
        <dbReference type="PROSITE" id="PS50850"/>
    </source>
</evidence>
<dbReference type="EMBL" id="MFSS01000085">
    <property type="protein sequence ID" value="OGI42620.1"/>
    <property type="molecule type" value="Genomic_DNA"/>
</dbReference>
<feature type="transmembrane region" description="Helical" evidence="7">
    <location>
        <begin position="209"/>
        <end position="235"/>
    </location>
</feature>
<dbReference type="PROSITE" id="PS50850">
    <property type="entry name" value="MFS"/>
    <property type="match status" value="1"/>
</dbReference>
<keyword evidence="6 7" id="KW-0472">Membrane</keyword>
<protein>
    <submittedName>
        <fullName evidence="9">MFS transporter</fullName>
    </submittedName>
</protein>
<keyword evidence="3 7" id="KW-0812">Transmembrane</keyword>
<evidence type="ECO:0000313" key="9">
    <source>
        <dbReference type="EMBL" id="OGI42620.1"/>
    </source>
</evidence>
<evidence type="ECO:0000256" key="3">
    <source>
        <dbReference type="ARBA" id="ARBA00022692"/>
    </source>
</evidence>
<dbReference type="PANTHER" id="PTHR23515">
    <property type="entry name" value="HIGH-AFFINITY NITRATE TRANSPORTER 2.3"/>
    <property type="match status" value="1"/>
</dbReference>
<feature type="transmembrane region" description="Helical" evidence="7">
    <location>
        <begin position="332"/>
        <end position="351"/>
    </location>
</feature>
<dbReference type="GO" id="GO:0015112">
    <property type="term" value="F:nitrate transmembrane transporter activity"/>
    <property type="evidence" value="ECO:0007669"/>
    <property type="project" value="InterPro"/>
</dbReference>
<dbReference type="GO" id="GO:0016020">
    <property type="term" value="C:membrane"/>
    <property type="evidence" value="ECO:0007669"/>
    <property type="project" value="UniProtKB-SubCell"/>
</dbReference>
<feature type="transmembrane region" description="Helical" evidence="7">
    <location>
        <begin position="51"/>
        <end position="68"/>
    </location>
</feature>
<evidence type="ECO:0000313" key="10">
    <source>
        <dbReference type="Proteomes" id="UP000177925"/>
    </source>
</evidence>
<comment type="caution">
    <text evidence="9">The sequence shown here is derived from an EMBL/GenBank/DDBJ whole genome shotgun (WGS) entry which is preliminary data.</text>
</comment>
<evidence type="ECO:0000256" key="2">
    <source>
        <dbReference type="ARBA" id="ARBA00008432"/>
    </source>
</evidence>
<dbReference type="InterPro" id="IPR044772">
    <property type="entry name" value="NO3_transporter"/>
</dbReference>
<feature type="transmembrane region" description="Helical" evidence="7">
    <location>
        <begin position="104"/>
        <end position="127"/>
    </location>
</feature>
<evidence type="ECO:0000256" key="7">
    <source>
        <dbReference type="SAM" id="Phobius"/>
    </source>
</evidence>
<dbReference type="GO" id="GO:0042128">
    <property type="term" value="P:nitrate assimilation"/>
    <property type="evidence" value="ECO:0007669"/>
    <property type="project" value="UniProtKB-KW"/>
</dbReference>
<feature type="transmembrane region" description="Helical" evidence="7">
    <location>
        <begin position="300"/>
        <end position="320"/>
    </location>
</feature>
<evidence type="ECO:0000256" key="4">
    <source>
        <dbReference type="ARBA" id="ARBA00022989"/>
    </source>
</evidence>
<comment type="similarity">
    <text evidence="2">Belongs to the major facilitator superfamily. Nitrate/nitrite porter (TC 2.A.1.8) family.</text>
</comment>
<feature type="transmembrane region" description="Helical" evidence="7">
    <location>
        <begin position="166"/>
        <end position="188"/>
    </location>
</feature>
<feature type="transmembrane region" description="Helical" evidence="7">
    <location>
        <begin position="277"/>
        <end position="294"/>
    </location>
</feature>
<gene>
    <name evidence="9" type="ORF">A2150_07495</name>
</gene>
<feature type="transmembrane region" description="Helical" evidence="7">
    <location>
        <begin position="80"/>
        <end position="98"/>
    </location>
</feature>
<dbReference type="AlphaFoldDB" id="A0A1F6TBW0"/>
<evidence type="ECO:0000256" key="6">
    <source>
        <dbReference type="ARBA" id="ARBA00023136"/>
    </source>
</evidence>
<feature type="transmembrane region" description="Helical" evidence="7">
    <location>
        <begin position="247"/>
        <end position="265"/>
    </location>
</feature>
<dbReference type="Pfam" id="PF07690">
    <property type="entry name" value="MFS_1"/>
    <property type="match status" value="1"/>
</dbReference>
<dbReference type="Proteomes" id="UP000177925">
    <property type="component" value="Unassembled WGS sequence"/>
</dbReference>
<evidence type="ECO:0000256" key="5">
    <source>
        <dbReference type="ARBA" id="ARBA00023063"/>
    </source>
</evidence>
<comment type="subcellular location">
    <subcellularLocation>
        <location evidence="1">Membrane</location>
        <topology evidence="1">Multi-pass membrane protein</topology>
    </subcellularLocation>
</comment>
<name>A0A1F6TBW0_9PROT</name>
<feature type="domain" description="Major facilitator superfamily (MFS) profile" evidence="8">
    <location>
        <begin position="1"/>
        <end position="390"/>
    </location>
</feature>
<feature type="transmembrane region" description="Helical" evidence="7">
    <location>
        <begin position="139"/>
        <end position="160"/>
    </location>
</feature>
<dbReference type="InterPro" id="IPR020846">
    <property type="entry name" value="MFS_dom"/>
</dbReference>
<sequence length="403" mass="42044">MTLLDFIKSGHKPTLLSAFVYSDVSFMVWVLLGPLAVHIGRELHLTPTQQYTMVAIPLLAGALLRIPVGALVDRYGPLRIGLLCQAAVIVALFVASVGQVGSAAALYLLGAALGIAGTSMAVALPLAAHWYPDEHQGKALGIAGAASSGTVFTALLAPALAESYGWHNVLALAIIPLFVVLFLYVLLAKERPAPAAPARPGYARVLAEADLWWFMLFYAVAFGGVLALASLLVLYFHNQYQLAPDSAGYFAAVCVLAGTAARPVGGWIADRFGGIKSLQLLFGLTAAGAFLVGLTPPSSYAAMVMLTVAMAALGMASGAVFQLVPLRFRNEVGAATGLIGAAGGLGGFFLAELLGQSQVLSGSYRTGFLVFAGMAIVSVIGVHKLKSRWRTTWGSVTVTKARV</sequence>
<organism evidence="9 10">
    <name type="scientific">Candidatus Muproteobacteria bacterium RBG_16_64_11</name>
    <dbReference type="NCBI Taxonomy" id="1817758"/>
    <lineage>
        <taxon>Bacteria</taxon>
        <taxon>Pseudomonadati</taxon>
        <taxon>Pseudomonadota</taxon>
        <taxon>Candidatus Muproteobacteria</taxon>
    </lineage>
</organism>
<dbReference type="SUPFAM" id="SSF103473">
    <property type="entry name" value="MFS general substrate transporter"/>
    <property type="match status" value="1"/>
</dbReference>
<dbReference type="InterPro" id="IPR011701">
    <property type="entry name" value="MFS"/>
</dbReference>
<accession>A0A1F6TBW0</accession>
<dbReference type="InterPro" id="IPR036259">
    <property type="entry name" value="MFS_trans_sf"/>
</dbReference>
<keyword evidence="4 7" id="KW-1133">Transmembrane helix</keyword>
<proteinExistence type="inferred from homology"/>